<dbReference type="Pfam" id="PF02130">
    <property type="entry name" value="YbeY"/>
    <property type="match status" value="1"/>
</dbReference>
<dbReference type="EMBL" id="WBXO01000006">
    <property type="protein sequence ID" value="KAB2952280.1"/>
    <property type="molecule type" value="Genomic_DNA"/>
</dbReference>
<evidence type="ECO:0000256" key="4">
    <source>
        <dbReference type="ARBA" id="ARBA00022722"/>
    </source>
</evidence>
<dbReference type="AlphaFoldDB" id="A0A6I0EY86"/>
<keyword evidence="8 9" id="KW-0862">Zinc</keyword>
<evidence type="ECO:0000256" key="3">
    <source>
        <dbReference type="ARBA" id="ARBA00022552"/>
    </source>
</evidence>
<evidence type="ECO:0000313" key="10">
    <source>
        <dbReference type="EMBL" id="KAB2952280.1"/>
    </source>
</evidence>
<dbReference type="InterPro" id="IPR002036">
    <property type="entry name" value="YbeY"/>
</dbReference>
<evidence type="ECO:0000256" key="1">
    <source>
        <dbReference type="ARBA" id="ARBA00010875"/>
    </source>
</evidence>
<evidence type="ECO:0000256" key="9">
    <source>
        <dbReference type="HAMAP-Rule" id="MF_00009"/>
    </source>
</evidence>
<keyword evidence="2 9" id="KW-0690">Ribosome biogenesis</keyword>
<name>A0A6I0EY86_9FIRM</name>
<evidence type="ECO:0000313" key="11">
    <source>
        <dbReference type="Proteomes" id="UP000468766"/>
    </source>
</evidence>
<evidence type="ECO:0000256" key="7">
    <source>
        <dbReference type="ARBA" id="ARBA00022801"/>
    </source>
</evidence>
<dbReference type="Proteomes" id="UP000468766">
    <property type="component" value="Unassembled WGS sequence"/>
</dbReference>
<dbReference type="GO" id="GO:0005737">
    <property type="term" value="C:cytoplasm"/>
    <property type="evidence" value="ECO:0007669"/>
    <property type="project" value="UniProtKB-SubCell"/>
</dbReference>
<organism evidence="10 11">
    <name type="scientific">Heliorestis acidaminivorans</name>
    <dbReference type="NCBI Taxonomy" id="553427"/>
    <lineage>
        <taxon>Bacteria</taxon>
        <taxon>Bacillati</taxon>
        <taxon>Bacillota</taxon>
        <taxon>Clostridia</taxon>
        <taxon>Eubacteriales</taxon>
        <taxon>Heliobacteriaceae</taxon>
        <taxon>Heliorestis</taxon>
    </lineage>
</organism>
<dbReference type="HAMAP" id="MF_00009">
    <property type="entry name" value="Endoribonucl_YbeY"/>
    <property type="match status" value="1"/>
</dbReference>
<sequence>MELFIVNELAEELEEEKEESWQLLLEQLAFACLEEVEYPVDDVEISLLLTNDHKIKELNKSYRNIDKATDVLSFAMEEQSDEELDFDDPTEGQILGDIVISLDRAKEQAEEYGHTLERELGFLFVHGMFHLLGYDHETEEEKEEMRVLEEKVLNAHGLSRDEG</sequence>
<dbReference type="GO" id="GO:0006364">
    <property type="term" value="P:rRNA processing"/>
    <property type="evidence" value="ECO:0007669"/>
    <property type="project" value="UniProtKB-UniRule"/>
</dbReference>
<dbReference type="SUPFAM" id="SSF55486">
    <property type="entry name" value="Metalloproteases ('zincins'), catalytic domain"/>
    <property type="match status" value="1"/>
</dbReference>
<dbReference type="OrthoDB" id="9807740at2"/>
<keyword evidence="5 9" id="KW-0479">Metal-binding</keyword>
<evidence type="ECO:0000256" key="6">
    <source>
        <dbReference type="ARBA" id="ARBA00022759"/>
    </source>
</evidence>
<gene>
    <name evidence="9 10" type="primary">ybeY</name>
    <name evidence="10" type="ORF">F9B85_08925</name>
</gene>
<proteinExistence type="inferred from homology"/>
<dbReference type="PANTHER" id="PTHR46986">
    <property type="entry name" value="ENDORIBONUCLEASE YBEY, CHLOROPLASTIC"/>
    <property type="match status" value="1"/>
</dbReference>
<comment type="caution">
    <text evidence="10">The sequence shown here is derived from an EMBL/GenBank/DDBJ whole genome shotgun (WGS) entry which is preliminary data.</text>
</comment>
<feature type="binding site" evidence="9">
    <location>
        <position position="130"/>
    </location>
    <ligand>
        <name>Zn(2+)</name>
        <dbReference type="ChEBI" id="CHEBI:29105"/>
        <note>catalytic</note>
    </ligand>
</feature>
<evidence type="ECO:0000256" key="2">
    <source>
        <dbReference type="ARBA" id="ARBA00022517"/>
    </source>
</evidence>
<dbReference type="GO" id="GO:0008270">
    <property type="term" value="F:zinc ion binding"/>
    <property type="evidence" value="ECO:0007669"/>
    <property type="project" value="UniProtKB-UniRule"/>
</dbReference>
<accession>A0A6I0EY86</accession>
<keyword evidence="9" id="KW-0963">Cytoplasm</keyword>
<feature type="binding site" evidence="9">
    <location>
        <position position="126"/>
    </location>
    <ligand>
        <name>Zn(2+)</name>
        <dbReference type="ChEBI" id="CHEBI:29105"/>
        <note>catalytic</note>
    </ligand>
</feature>
<evidence type="ECO:0000256" key="8">
    <source>
        <dbReference type="ARBA" id="ARBA00022833"/>
    </source>
</evidence>
<evidence type="ECO:0000256" key="5">
    <source>
        <dbReference type="ARBA" id="ARBA00022723"/>
    </source>
</evidence>
<comment type="subcellular location">
    <subcellularLocation>
        <location evidence="9">Cytoplasm</location>
    </subcellularLocation>
</comment>
<dbReference type="GO" id="GO:0004521">
    <property type="term" value="F:RNA endonuclease activity"/>
    <property type="evidence" value="ECO:0007669"/>
    <property type="project" value="UniProtKB-UniRule"/>
</dbReference>
<protein>
    <recommendedName>
        <fullName evidence="9">Endoribonuclease YbeY</fullName>
        <ecNumber evidence="9">3.1.-.-</ecNumber>
    </recommendedName>
</protein>
<dbReference type="PANTHER" id="PTHR46986:SF1">
    <property type="entry name" value="ENDORIBONUCLEASE YBEY, CHLOROPLASTIC"/>
    <property type="match status" value="1"/>
</dbReference>
<dbReference type="Gene3D" id="3.40.390.30">
    <property type="entry name" value="Metalloproteases ('zincins'), catalytic domain"/>
    <property type="match status" value="1"/>
</dbReference>
<keyword evidence="7 9" id="KW-0378">Hydrolase</keyword>
<feature type="binding site" evidence="9">
    <location>
        <position position="136"/>
    </location>
    <ligand>
        <name>Zn(2+)</name>
        <dbReference type="ChEBI" id="CHEBI:29105"/>
        <note>catalytic</note>
    </ligand>
</feature>
<dbReference type="RefSeq" id="WP_151620072.1">
    <property type="nucleotide sequence ID" value="NZ_WBXO01000006.1"/>
</dbReference>
<keyword evidence="6 9" id="KW-0255">Endonuclease</keyword>
<keyword evidence="3 9" id="KW-0698">rRNA processing</keyword>
<keyword evidence="4 9" id="KW-0540">Nuclease</keyword>
<dbReference type="GO" id="GO:0004222">
    <property type="term" value="F:metalloendopeptidase activity"/>
    <property type="evidence" value="ECO:0007669"/>
    <property type="project" value="InterPro"/>
</dbReference>
<reference evidence="10 11" key="1">
    <citation type="submission" date="2019-10" db="EMBL/GenBank/DDBJ databases">
        <title>Whole-genome sequence of the extremophile Heliorestis acidaminivorans DSM 24790.</title>
        <authorList>
            <person name="Kyndt J.A."/>
            <person name="Meyer T.E."/>
        </authorList>
    </citation>
    <scope>NUCLEOTIDE SEQUENCE [LARGE SCALE GENOMIC DNA]</scope>
    <source>
        <strain evidence="10 11">DSM 24790</strain>
    </source>
</reference>
<dbReference type="EC" id="3.1.-.-" evidence="9"/>
<keyword evidence="11" id="KW-1185">Reference proteome</keyword>
<comment type="function">
    <text evidence="9">Single strand-specific metallo-endoribonuclease involved in late-stage 70S ribosome quality control and in maturation of the 3' terminus of the 16S rRNA.</text>
</comment>
<comment type="cofactor">
    <cofactor evidence="9">
        <name>Zn(2+)</name>
        <dbReference type="ChEBI" id="CHEBI:29105"/>
    </cofactor>
    <text evidence="9">Binds 1 zinc ion.</text>
</comment>
<dbReference type="InterPro" id="IPR023091">
    <property type="entry name" value="MetalPrtase_cat_dom_sf_prd"/>
</dbReference>
<comment type="similarity">
    <text evidence="1 9">Belongs to the endoribonuclease YbeY family.</text>
</comment>
<dbReference type="NCBIfam" id="TIGR00043">
    <property type="entry name" value="rRNA maturation RNase YbeY"/>
    <property type="match status" value="1"/>
</dbReference>